<dbReference type="Proteomes" id="UP000789702">
    <property type="component" value="Unassembled WGS sequence"/>
</dbReference>
<keyword evidence="2" id="KW-1185">Reference proteome</keyword>
<evidence type="ECO:0000313" key="2">
    <source>
        <dbReference type="Proteomes" id="UP000789702"/>
    </source>
</evidence>
<comment type="caution">
    <text evidence="1">The sequence shown here is derived from an EMBL/GenBank/DDBJ whole genome shotgun (WGS) entry which is preliminary data.</text>
</comment>
<gene>
    <name evidence="1" type="ORF">DHETER_LOCUS1518</name>
</gene>
<proteinExistence type="predicted"/>
<name>A0ACA9KCR7_9GLOM</name>
<sequence>MSQDAHSNSCNSNGVDKATEQELIIILENGTDPTPVRAIRRPEPKLHAPVHVPFPPAVNAASLIRINKDGALLARCTNKFLIYRNQFAKEVRTQGYNLSMSEVSCLAAQAWKREPNHVIRKYSDIAQEVKWLHKQLSRSGSKKGRKTSNSSLLSSDSSLLGSQAKKIISKNKPDQLMRLSTAITNVCRNQQIYDHHSLQECHQELPTTPLTPDYYSPEFSYPSPSMLNSQYPVRISDMIKDAFVSENYQYNDLVLTVNYCTDQFSI</sequence>
<organism evidence="1 2">
    <name type="scientific">Dentiscutata heterogama</name>
    <dbReference type="NCBI Taxonomy" id="1316150"/>
    <lineage>
        <taxon>Eukaryota</taxon>
        <taxon>Fungi</taxon>
        <taxon>Fungi incertae sedis</taxon>
        <taxon>Mucoromycota</taxon>
        <taxon>Glomeromycotina</taxon>
        <taxon>Glomeromycetes</taxon>
        <taxon>Diversisporales</taxon>
        <taxon>Gigasporaceae</taxon>
        <taxon>Dentiscutata</taxon>
    </lineage>
</organism>
<protein>
    <submittedName>
        <fullName evidence="1">16145_t:CDS:1</fullName>
    </submittedName>
</protein>
<reference evidence="1" key="1">
    <citation type="submission" date="2021-06" db="EMBL/GenBank/DDBJ databases">
        <authorList>
            <person name="Kallberg Y."/>
            <person name="Tangrot J."/>
            <person name="Rosling A."/>
        </authorList>
    </citation>
    <scope>NUCLEOTIDE SEQUENCE</scope>
    <source>
        <strain evidence="1">IL203A</strain>
    </source>
</reference>
<dbReference type="EMBL" id="CAJVPU010000932">
    <property type="protein sequence ID" value="CAG8466493.1"/>
    <property type="molecule type" value="Genomic_DNA"/>
</dbReference>
<accession>A0ACA9KCR7</accession>
<evidence type="ECO:0000313" key="1">
    <source>
        <dbReference type="EMBL" id="CAG8466493.1"/>
    </source>
</evidence>